<keyword evidence="1" id="KW-0812">Transmembrane</keyword>
<name>A0A9J6A5W2_SOLCO</name>
<gene>
    <name evidence="2" type="ORF">H5410_004901</name>
</gene>
<dbReference type="EMBL" id="JACXVP010000002">
    <property type="protein sequence ID" value="KAG5619683.1"/>
    <property type="molecule type" value="Genomic_DNA"/>
</dbReference>
<feature type="transmembrane region" description="Helical" evidence="1">
    <location>
        <begin position="41"/>
        <end position="60"/>
    </location>
</feature>
<dbReference type="Proteomes" id="UP000824120">
    <property type="component" value="Chromosome 2"/>
</dbReference>
<keyword evidence="3" id="KW-1185">Reference proteome</keyword>
<evidence type="ECO:0000313" key="3">
    <source>
        <dbReference type="Proteomes" id="UP000824120"/>
    </source>
</evidence>
<keyword evidence="1" id="KW-0472">Membrane</keyword>
<evidence type="ECO:0000256" key="1">
    <source>
        <dbReference type="SAM" id="Phobius"/>
    </source>
</evidence>
<dbReference type="AlphaFoldDB" id="A0A9J6A5W2"/>
<keyword evidence="1" id="KW-1133">Transmembrane helix</keyword>
<proteinExistence type="predicted"/>
<comment type="caution">
    <text evidence="2">The sequence shown here is derived from an EMBL/GenBank/DDBJ whole genome shotgun (WGS) entry which is preliminary data.</text>
</comment>
<protein>
    <submittedName>
        <fullName evidence="2">Uncharacterized protein</fullName>
    </submittedName>
</protein>
<accession>A0A9J6A5W2</accession>
<sequence>MIYIHFKRVYDLESSTPTSNFLELEVFKSSRIVDALGDHPFVLLHQLSAFAFNIFAFWIIGRYNSSSRNYSAMRLNTVELWARLRLFGDLPNALGDPQAFFSLSFQPICSFLPSSVDALPQTPNT</sequence>
<evidence type="ECO:0000313" key="2">
    <source>
        <dbReference type="EMBL" id="KAG5619683.1"/>
    </source>
</evidence>
<reference evidence="2 3" key="1">
    <citation type="submission" date="2020-09" db="EMBL/GenBank/DDBJ databases">
        <title>De no assembly of potato wild relative species, Solanum commersonii.</title>
        <authorList>
            <person name="Cho K."/>
        </authorList>
    </citation>
    <scope>NUCLEOTIDE SEQUENCE [LARGE SCALE GENOMIC DNA]</scope>
    <source>
        <strain evidence="2">LZ3.2</strain>
        <tissue evidence="2">Leaf</tissue>
    </source>
</reference>
<organism evidence="2 3">
    <name type="scientific">Solanum commersonii</name>
    <name type="common">Commerson's wild potato</name>
    <name type="synonym">Commerson's nightshade</name>
    <dbReference type="NCBI Taxonomy" id="4109"/>
    <lineage>
        <taxon>Eukaryota</taxon>
        <taxon>Viridiplantae</taxon>
        <taxon>Streptophyta</taxon>
        <taxon>Embryophyta</taxon>
        <taxon>Tracheophyta</taxon>
        <taxon>Spermatophyta</taxon>
        <taxon>Magnoliopsida</taxon>
        <taxon>eudicotyledons</taxon>
        <taxon>Gunneridae</taxon>
        <taxon>Pentapetalae</taxon>
        <taxon>asterids</taxon>
        <taxon>lamiids</taxon>
        <taxon>Solanales</taxon>
        <taxon>Solanaceae</taxon>
        <taxon>Solanoideae</taxon>
        <taxon>Solaneae</taxon>
        <taxon>Solanum</taxon>
    </lineage>
</organism>